<keyword evidence="3" id="KW-1185">Reference proteome</keyword>
<gene>
    <name evidence="2" type="ORF">A5892_14360</name>
</gene>
<name>A0A172YGU8_9GAMM</name>
<evidence type="ECO:0000313" key="3">
    <source>
        <dbReference type="Proteomes" id="UP000077875"/>
    </source>
</evidence>
<keyword evidence="1" id="KW-0812">Transmembrane</keyword>
<evidence type="ECO:0000256" key="1">
    <source>
        <dbReference type="SAM" id="Phobius"/>
    </source>
</evidence>
<keyword evidence="1" id="KW-0472">Membrane</keyword>
<feature type="transmembrane region" description="Helical" evidence="1">
    <location>
        <begin position="99"/>
        <end position="119"/>
    </location>
</feature>
<dbReference type="EMBL" id="CP015243">
    <property type="protein sequence ID" value="ANF58511.1"/>
    <property type="molecule type" value="Genomic_DNA"/>
</dbReference>
<feature type="transmembrane region" description="Helical" evidence="1">
    <location>
        <begin position="61"/>
        <end position="79"/>
    </location>
</feature>
<sequence length="200" mass="21908">MESQSVHYAGGSREDGRGRQVGEFIFTVVLWLVIGILVQWLMPASATLPLDAAAGVVGGSFWSALGLVALFFTVLAFMLRDFAATNPLAKALRLIATRVLATTFDIGLFGFGGYLFYVLRDAFSTSVVPIEHATLWQQLFIGSLPLFVIILVVLGALLFILRCTGLSLLSIPRLEYRPLWRVGIYLLLCVLLALVAWLAM</sequence>
<dbReference type="AlphaFoldDB" id="A0A172YGU8"/>
<dbReference type="Proteomes" id="UP000077875">
    <property type="component" value="Chromosome"/>
</dbReference>
<accession>A0A172YGU8</accession>
<reference evidence="2 3" key="1">
    <citation type="submission" date="2016-04" db="EMBL/GenBank/DDBJ databases">
        <title>Complete Genome Sequence of Halotalea alkalilenta IHB B 13600.</title>
        <authorList>
            <person name="Swarnkar M.K."/>
            <person name="Sharma A."/>
            <person name="Kaushal K."/>
            <person name="Soni R."/>
            <person name="Rana S."/>
            <person name="Singh A.K."/>
            <person name="Gulati A."/>
        </authorList>
    </citation>
    <scope>NUCLEOTIDE SEQUENCE [LARGE SCALE GENOMIC DNA]</scope>
    <source>
        <strain evidence="2 3">IHB B 13600</strain>
    </source>
</reference>
<feature type="transmembrane region" description="Helical" evidence="1">
    <location>
        <begin position="139"/>
        <end position="161"/>
    </location>
</feature>
<proteinExistence type="predicted"/>
<keyword evidence="1" id="KW-1133">Transmembrane helix</keyword>
<organism evidence="2 3">
    <name type="scientific">Halotalea alkalilenta</name>
    <dbReference type="NCBI Taxonomy" id="376489"/>
    <lineage>
        <taxon>Bacteria</taxon>
        <taxon>Pseudomonadati</taxon>
        <taxon>Pseudomonadota</taxon>
        <taxon>Gammaproteobacteria</taxon>
        <taxon>Oceanospirillales</taxon>
        <taxon>Halomonadaceae</taxon>
        <taxon>Halotalea</taxon>
    </lineage>
</organism>
<dbReference type="KEGG" id="haa:A5892_14360"/>
<protein>
    <submittedName>
        <fullName evidence="2">Uncharacterized protein</fullName>
    </submittedName>
</protein>
<feature type="transmembrane region" description="Helical" evidence="1">
    <location>
        <begin position="21"/>
        <end position="41"/>
    </location>
</feature>
<feature type="transmembrane region" description="Helical" evidence="1">
    <location>
        <begin position="182"/>
        <end position="199"/>
    </location>
</feature>
<evidence type="ECO:0000313" key="2">
    <source>
        <dbReference type="EMBL" id="ANF58511.1"/>
    </source>
</evidence>
<dbReference type="STRING" id="376489.A5892_14360"/>
<dbReference type="RefSeq" id="WP_064123380.1">
    <property type="nucleotide sequence ID" value="NZ_CP015243.1"/>
</dbReference>